<keyword evidence="1" id="KW-0732">Signal</keyword>
<dbReference type="Proteomes" id="UP001596405">
    <property type="component" value="Unassembled WGS sequence"/>
</dbReference>
<keyword evidence="3" id="KW-1185">Reference proteome</keyword>
<gene>
    <name evidence="2" type="ORF">ACFQHR_00275</name>
</gene>
<dbReference type="PROSITE" id="PS51257">
    <property type="entry name" value="PROKAR_LIPOPROTEIN"/>
    <property type="match status" value="1"/>
</dbReference>
<proteinExistence type="predicted"/>
<feature type="signal peptide" evidence="1">
    <location>
        <begin position="1"/>
        <end position="20"/>
    </location>
</feature>
<evidence type="ECO:0000313" key="3">
    <source>
        <dbReference type="Proteomes" id="UP001596405"/>
    </source>
</evidence>
<organism evidence="2 3">
    <name type="scientific">Rufibacter roseus</name>
    <dbReference type="NCBI Taxonomy" id="1567108"/>
    <lineage>
        <taxon>Bacteria</taxon>
        <taxon>Pseudomonadati</taxon>
        <taxon>Bacteroidota</taxon>
        <taxon>Cytophagia</taxon>
        <taxon>Cytophagales</taxon>
        <taxon>Hymenobacteraceae</taxon>
        <taxon>Rufibacter</taxon>
    </lineage>
</organism>
<sequence length="176" mass="19071">MKRIYYLLIMLLAVSFTACEEDEDSPTQTGSGTMVAKVNGKPWRHNGGGGVMGGGAVHVAYNPATGFFTIGGIRDDDEGRSSIDLRIVSVKQTGEYVLRDEANGTYGSLRVNKERIGPKYYFTAAASPGRVTITKLDGANKIISGTFSFRAQTEPDENGGAETVEVTEGWFDVKYR</sequence>
<accession>A0ABW2DE58</accession>
<dbReference type="Pfam" id="PF19765">
    <property type="entry name" value="DUF6252"/>
    <property type="match status" value="1"/>
</dbReference>
<feature type="chain" id="PRO_5045063663" evidence="1">
    <location>
        <begin position="21"/>
        <end position="176"/>
    </location>
</feature>
<comment type="caution">
    <text evidence="2">The sequence shown here is derived from an EMBL/GenBank/DDBJ whole genome shotgun (WGS) entry which is preliminary data.</text>
</comment>
<evidence type="ECO:0000313" key="2">
    <source>
        <dbReference type="EMBL" id="MFC6996034.1"/>
    </source>
</evidence>
<name>A0ABW2DE58_9BACT</name>
<evidence type="ECO:0000256" key="1">
    <source>
        <dbReference type="SAM" id="SignalP"/>
    </source>
</evidence>
<protein>
    <submittedName>
        <fullName evidence="2">DUF6252 family protein</fullName>
    </submittedName>
</protein>
<reference evidence="3" key="1">
    <citation type="journal article" date="2019" name="Int. J. Syst. Evol. Microbiol.">
        <title>The Global Catalogue of Microorganisms (GCM) 10K type strain sequencing project: providing services to taxonomists for standard genome sequencing and annotation.</title>
        <authorList>
            <consortium name="The Broad Institute Genomics Platform"/>
            <consortium name="The Broad Institute Genome Sequencing Center for Infectious Disease"/>
            <person name="Wu L."/>
            <person name="Ma J."/>
        </authorList>
    </citation>
    <scope>NUCLEOTIDE SEQUENCE [LARGE SCALE GENOMIC DNA]</scope>
    <source>
        <strain evidence="3">CGMCC 4.7393</strain>
    </source>
</reference>
<dbReference type="RefSeq" id="WP_066624855.1">
    <property type="nucleotide sequence ID" value="NZ_JBHSYQ010000001.1"/>
</dbReference>
<dbReference type="EMBL" id="JBHSYQ010000001">
    <property type="protein sequence ID" value="MFC6996034.1"/>
    <property type="molecule type" value="Genomic_DNA"/>
</dbReference>
<dbReference type="InterPro" id="IPR046219">
    <property type="entry name" value="DUF6252"/>
</dbReference>